<name>A0A933SFD8_UNCEI</name>
<comment type="caution">
    <text evidence="2">The sequence shown here is derived from an EMBL/GenBank/DDBJ whole genome shotgun (WGS) entry which is preliminary data.</text>
</comment>
<protein>
    <recommendedName>
        <fullName evidence="1">LTD domain-containing protein</fullName>
    </recommendedName>
</protein>
<dbReference type="SUPFAM" id="SSF49503">
    <property type="entry name" value="Cupredoxins"/>
    <property type="match status" value="1"/>
</dbReference>
<dbReference type="InterPro" id="IPR001322">
    <property type="entry name" value="Lamin_tail_dom"/>
</dbReference>
<dbReference type="PROSITE" id="PS51841">
    <property type="entry name" value="LTD"/>
    <property type="match status" value="1"/>
</dbReference>
<dbReference type="Gene3D" id="2.60.40.420">
    <property type="entry name" value="Cupredoxins - blue copper proteins"/>
    <property type="match status" value="1"/>
</dbReference>
<reference evidence="2" key="1">
    <citation type="submission" date="2020-07" db="EMBL/GenBank/DDBJ databases">
        <title>Huge and variable diversity of episymbiotic CPR bacteria and DPANN archaea in groundwater ecosystems.</title>
        <authorList>
            <person name="He C.Y."/>
            <person name="Keren R."/>
            <person name="Whittaker M."/>
            <person name="Farag I.F."/>
            <person name="Doudna J."/>
            <person name="Cate J.H.D."/>
            <person name="Banfield J.F."/>
        </authorList>
    </citation>
    <scope>NUCLEOTIDE SEQUENCE</scope>
    <source>
        <strain evidence="2">NC_groundwater_1813_Pr3_B-0.1um_71_17</strain>
    </source>
</reference>
<dbReference type="InterPro" id="IPR008972">
    <property type="entry name" value="Cupredoxin"/>
</dbReference>
<feature type="domain" description="LTD" evidence="1">
    <location>
        <begin position="114"/>
        <end position="237"/>
    </location>
</feature>
<dbReference type="AlphaFoldDB" id="A0A933SFD8"/>
<organism evidence="2 3">
    <name type="scientific">Eiseniibacteriota bacterium</name>
    <dbReference type="NCBI Taxonomy" id="2212470"/>
    <lineage>
        <taxon>Bacteria</taxon>
        <taxon>Candidatus Eiseniibacteriota</taxon>
    </lineage>
</organism>
<evidence type="ECO:0000259" key="1">
    <source>
        <dbReference type="PROSITE" id="PS51841"/>
    </source>
</evidence>
<proteinExistence type="predicted"/>
<sequence length="312" mass="32174">MPRRLPKLAFAVLAALVLTVTIAGARQRRIDLSGFSFTPSSATLNQGDHAVWIWVGGTHSVFSGANATSDGIFGSGSAGSGQTFSWKSDRTGTLDYFCGFHGLSMVATLDLVASGATTALSDFRITEVQYNAAGNADLVEITNLGATGDLGKYRLKISGATVQTLAIGASTNIAVPAGGRVVLHVGQTGTNTSTDLFFNLAAGLPDAAGSVALYVPNTQATALTNATQIIDYVAWGFGGQENEATAATALLWNAGTAVGAVASGSSIEFCGQSGQYGAARWYENPSPNFGGADNCLTPVTPTTWGRIKTLYR</sequence>
<evidence type="ECO:0000313" key="2">
    <source>
        <dbReference type="EMBL" id="MBI5170285.1"/>
    </source>
</evidence>
<evidence type="ECO:0000313" key="3">
    <source>
        <dbReference type="Proteomes" id="UP000696931"/>
    </source>
</evidence>
<dbReference type="EMBL" id="JACRIW010000090">
    <property type="protein sequence ID" value="MBI5170285.1"/>
    <property type="molecule type" value="Genomic_DNA"/>
</dbReference>
<gene>
    <name evidence="2" type="ORF">HZA61_12425</name>
</gene>
<dbReference type="Proteomes" id="UP000696931">
    <property type="component" value="Unassembled WGS sequence"/>
</dbReference>
<accession>A0A933SFD8</accession>